<accession>A0A1I7RT37</accession>
<name>A0A1I7RT37_BURXY</name>
<dbReference type="EMBL" id="CAJFDI010000005">
    <property type="protein sequence ID" value="CAD5231457.1"/>
    <property type="molecule type" value="Genomic_DNA"/>
</dbReference>
<dbReference type="Proteomes" id="UP000582659">
    <property type="component" value="Unassembled WGS sequence"/>
</dbReference>
<organism evidence="3 5">
    <name type="scientific">Bursaphelenchus xylophilus</name>
    <name type="common">Pinewood nematode worm</name>
    <name type="synonym">Aphelenchoides xylophilus</name>
    <dbReference type="NCBI Taxonomy" id="6326"/>
    <lineage>
        <taxon>Eukaryota</taxon>
        <taxon>Metazoa</taxon>
        <taxon>Ecdysozoa</taxon>
        <taxon>Nematoda</taxon>
        <taxon>Chromadorea</taxon>
        <taxon>Rhabditida</taxon>
        <taxon>Tylenchina</taxon>
        <taxon>Tylenchomorpha</taxon>
        <taxon>Aphelenchoidea</taxon>
        <taxon>Aphelenchoididae</taxon>
        <taxon>Bursaphelenchus</taxon>
    </lineage>
</organism>
<keyword evidence="4" id="KW-1185">Reference proteome</keyword>
<feature type="region of interest" description="Disordered" evidence="1">
    <location>
        <begin position="21"/>
        <end position="98"/>
    </location>
</feature>
<feature type="compositionally biased region" description="Basic and acidic residues" evidence="1">
    <location>
        <begin position="32"/>
        <end position="66"/>
    </location>
</feature>
<feature type="region of interest" description="Disordered" evidence="1">
    <location>
        <begin position="118"/>
        <end position="144"/>
    </location>
</feature>
<feature type="compositionally biased region" description="Basic and acidic residues" evidence="1">
    <location>
        <begin position="131"/>
        <end position="144"/>
    </location>
</feature>
<feature type="compositionally biased region" description="Polar residues" evidence="1">
    <location>
        <begin position="67"/>
        <end position="77"/>
    </location>
</feature>
<proteinExistence type="predicted"/>
<dbReference type="AlphaFoldDB" id="A0A1I7RT37"/>
<dbReference type="WBParaSite" id="BXY_0389100.1">
    <property type="protein sequence ID" value="BXY_0389100.1"/>
    <property type="gene ID" value="BXY_0389100"/>
</dbReference>
<dbReference type="EMBL" id="CAJFCV020000005">
    <property type="protein sequence ID" value="CAG9122637.1"/>
    <property type="molecule type" value="Genomic_DNA"/>
</dbReference>
<gene>
    <name evidence="2" type="ORF">BXYJ_LOCUS11553</name>
</gene>
<reference evidence="5" key="1">
    <citation type="submission" date="2016-11" db="UniProtKB">
        <authorList>
            <consortium name="WormBaseParasite"/>
        </authorList>
    </citation>
    <scope>IDENTIFICATION</scope>
</reference>
<dbReference type="Proteomes" id="UP000095284">
    <property type="component" value="Unplaced"/>
</dbReference>
<sequence length="144" mass="16138">MSESVYQRDIVIPAENNFQFKDENLVTPPSVNDDKSDKTQSAKDKEKKDSEKDSKRELDKTQEVEQKNTGSTSSQKSLLLVDKTQHTMSGKSTIKSNVDVKETQNDAINVSFDREGAETVKSMSRITDGVGEARVRDKENGNEH</sequence>
<protein>
    <submittedName>
        <fullName evidence="2">(pine wood nematode) hypothetical protein</fullName>
    </submittedName>
</protein>
<evidence type="ECO:0000313" key="4">
    <source>
        <dbReference type="Proteomes" id="UP000659654"/>
    </source>
</evidence>
<evidence type="ECO:0000313" key="2">
    <source>
        <dbReference type="EMBL" id="CAD5231457.1"/>
    </source>
</evidence>
<dbReference type="Proteomes" id="UP000659654">
    <property type="component" value="Unassembled WGS sequence"/>
</dbReference>
<feature type="compositionally biased region" description="Polar residues" evidence="1">
    <location>
        <begin position="86"/>
        <end position="96"/>
    </location>
</feature>
<evidence type="ECO:0000313" key="3">
    <source>
        <dbReference type="Proteomes" id="UP000095284"/>
    </source>
</evidence>
<evidence type="ECO:0000256" key="1">
    <source>
        <dbReference type="SAM" id="MobiDB-lite"/>
    </source>
</evidence>
<reference evidence="2" key="2">
    <citation type="submission" date="2020-09" db="EMBL/GenBank/DDBJ databases">
        <authorList>
            <person name="Kikuchi T."/>
        </authorList>
    </citation>
    <scope>NUCLEOTIDE SEQUENCE</scope>
    <source>
        <strain evidence="2">Ka4C1</strain>
    </source>
</reference>
<evidence type="ECO:0000313" key="5">
    <source>
        <dbReference type="WBParaSite" id="BXY_0389100.1"/>
    </source>
</evidence>